<accession>A0A0N5CRA6</accession>
<dbReference type="EMBL" id="UYYF01000679">
    <property type="protein sequence ID" value="VDM98880.1"/>
    <property type="molecule type" value="Genomic_DNA"/>
</dbReference>
<dbReference type="Gene3D" id="6.20.50.160">
    <property type="match status" value="1"/>
</dbReference>
<dbReference type="Proteomes" id="UP000276776">
    <property type="component" value="Unassembled WGS sequence"/>
</dbReference>
<organism evidence="4">
    <name type="scientific">Thelazia callipaeda</name>
    <name type="common">Oriental eyeworm</name>
    <name type="synonym">Parasitic nematode</name>
    <dbReference type="NCBI Taxonomy" id="103827"/>
    <lineage>
        <taxon>Eukaryota</taxon>
        <taxon>Metazoa</taxon>
        <taxon>Ecdysozoa</taxon>
        <taxon>Nematoda</taxon>
        <taxon>Chromadorea</taxon>
        <taxon>Rhabditida</taxon>
        <taxon>Spirurina</taxon>
        <taxon>Spiruromorpha</taxon>
        <taxon>Thelazioidea</taxon>
        <taxon>Thelaziidae</taxon>
        <taxon>Thelazia</taxon>
    </lineage>
</organism>
<dbReference type="PANTHER" id="PTHR11412:SF175">
    <property type="entry name" value="TEP (THIOLESTER CONTAINING PROTEIN)"/>
    <property type="match status" value="1"/>
</dbReference>
<sequence length="334" mass="37310">MTAIIDIAYYDRSGKDEFKDASIYSILYLEASKSPSNSFLQLIADQGGVVDVGKMLSFTVKATEPLSTITYQVIARGSVILVQNMAVNGDLATITFTATSQMAPKARLVVYTIRSSNQEILVDATDFRVDGVFRNNVSLTADRSMAEPGASVKYTIKADPDSYCALLAVDQSVLLLKSGNDITKDLVEHDVEQYDTTSSRYGSRLFEGPFKRWKRSIWYPWWGVGGRDAATIFENSGLVVLTDALLYQSLDIVERRSVYFFQTISSLYNTILPHAIENINKAGDISEMITVSLASSAQLPSPTRIRRHFSESWIWISAFVPDWHKAFSRERNNC</sequence>
<dbReference type="WBParaSite" id="TCLT_0000275601-mRNA-1">
    <property type="protein sequence ID" value="TCLT_0000275601-mRNA-1"/>
    <property type="gene ID" value="TCLT_0000275601"/>
</dbReference>
<protein>
    <submittedName>
        <fullName evidence="4">A2M_N_2 domain-containing protein</fullName>
    </submittedName>
</protein>
<dbReference type="OMA" id="FSESWIW"/>
<gene>
    <name evidence="2" type="ORF">TCLT_LOCUS2757</name>
</gene>
<dbReference type="STRING" id="103827.A0A0N5CRA6"/>
<dbReference type="InterPro" id="IPR011625">
    <property type="entry name" value="A2M_N_BRD"/>
</dbReference>
<dbReference type="SMART" id="SM01359">
    <property type="entry name" value="A2M_N_2"/>
    <property type="match status" value="1"/>
</dbReference>
<evidence type="ECO:0000313" key="2">
    <source>
        <dbReference type="EMBL" id="VDM98880.1"/>
    </source>
</evidence>
<evidence type="ECO:0000313" key="4">
    <source>
        <dbReference type="WBParaSite" id="TCLT_0000275601-mRNA-1"/>
    </source>
</evidence>
<dbReference type="InterPro" id="IPR050473">
    <property type="entry name" value="A2M/Complement_sys"/>
</dbReference>
<dbReference type="OrthoDB" id="9998011at2759"/>
<reference evidence="4" key="1">
    <citation type="submission" date="2017-02" db="UniProtKB">
        <authorList>
            <consortium name="WormBaseParasite"/>
        </authorList>
    </citation>
    <scope>IDENTIFICATION</scope>
</reference>
<dbReference type="PANTHER" id="PTHR11412">
    <property type="entry name" value="MACROGLOBULIN / COMPLEMENT"/>
    <property type="match status" value="1"/>
</dbReference>
<dbReference type="AlphaFoldDB" id="A0A0N5CRA6"/>
<name>A0A0N5CRA6_THECL</name>
<proteinExistence type="predicted"/>
<feature type="domain" description="Alpha-2-macroglobulin bait region" evidence="1">
    <location>
        <begin position="40"/>
        <end position="176"/>
    </location>
</feature>
<evidence type="ECO:0000259" key="1">
    <source>
        <dbReference type="SMART" id="SM01359"/>
    </source>
</evidence>
<dbReference type="Pfam" id="PF07703">
    <property type="entry name" value="A2M_BRD"/>
    <property type="match status" value="1"/>
</dbReference>
<reference evidence="2 3" key="2">
    <citation type="submission" date="2018-11" db="EMBL/GenBank/DDBJ databases">
        <authorList>
            <consortium name="Pathogen Informatics"/>
        </authorList>
    </citation>
    <scope>NUCLEOTIDE SEQUENCE [LARGE SCALE GENOMIC DNA]</scope>
</reference>
<evidence type="ECO:0000313" key="3">
    <source>
        <dbReference type="Proteomes" id="UP000276776"/>
    </source>
</evidence>
<keyword evidence="3" id="KW-1185">Reference proteome</keyword>
<dbReference type="Gene3D" id="2.60.40.1930">
    <property type="match status" value="1"/>
</dbReference>